<name>A0A0B7B687_9EUPU</name>
<organism evidence="5">
    <name type="scientific">Arion vulgaris</name>
    <dbReference type="NCBI Taxonomy" id="1028688"/>
    <lineage>
        <taxon>Eukaryota</taxon>
        <taxon>Metazoa</taxon>
        <taxon>Spiralia</taxon>
        <taxon>Lophotrochozoa</taxon>
        <taxon>Mollusca</taxon>
        <taxon>Gastropoda</taxon>
        <taxon>Heterobranchia</taxon>
        <taxon>Euthyneura</taxon>
        <taxon>Panpulmonata</taxon>
        <taxon>Eupulmonata</taxon>
        <taxon>Stylommatophora</taxon>
        <taxon>Helicina</taxon>
        <taxon>Arionoidea</taxon>
        <taxon>Arionidae</taxon>
        <taxon>Arion</taxon>
    </lineage>
</organism>
<comment type="similarity">
    <text evidence="1">Belongs to the cytochrome P450 family.</text>
</comment>
<reference evidence="5" key="1">
    <citation type="submission" date="2014-12" db="EMBL/GenBank/DDBJ databases">
        <title>Insight into the proteome of Arion vulgaris.</title>
        <authorList>
            <person name="Aradska J."/>
            <person name="Bulat T."/>
            <person name="Smidak R."/>
            <person name="Sarate P."/>
            <person name="Gangsoo J."/>
            <person name="Sialana F."/>
            <person name="Bilban M."/>
            <person name="Lubec G."/>
        </authorList>
    </citation>
    <scope>NUCLEOTIDE SEQUENCE</scope>
    <source>
        <tissue evidence="5">Skin</tissue>
    </source>
</reference>
<keyword evidence="4" id="KW-1133">Transmembrane helix</keyword>
<dbReference type="InterPro" id="IPR050182">
    <property type="entry name" value="Cytochrome_P450_fam2"/>
</dbReference>
<evidence type="ECO:0008006" key="6">
    <source>
        <dbReference type="Google" id="ProtNLM"/>
    </source>
</evidence>
<accession>A0A0B7B687</accession>
<keyword evidence="3" id="KW-0408">Iron</keyword>
<protein>
    <recommendedName>
        <fullName evidence="6">Cytochrome P450</fullName>
    </recommendedName>
</protein>
<dbReference type="Pfam" id="PF00067">
    <property type="entry name" value="p450"/>
    <property type="match status" value="1"/>
</dbReference>
<keyword evidence="2" id="KW-0479">Metal-binding</keyword>
<keyword evidence="4" id="KW-0812">Transmembrane</keyword>
<dbReference type="GO" id="GO:0020037">
    <property type="term" value="F:heme binding"/>
    <property type="evidence" value="ECO:0007669"/>
    <property type="project" value="InterPro"/>
</dbReference>
<dbReference type="GO" id="GO:0006082">
    <property type="term" value="P:organic acid metabolic process"/>
    <property type="evidence" value="ECO:0007669"/>
    <property type="project" value="TreeGrafter"/>
</dbReference>
<evidence type="ECO:0000256" key="3">
    <source>
        <dbReference type="ARBA" id="ARBA00023004"/>
    </source>
</evidence>
<evidence type="ECO:0000256" key="1">
    <source>
        <dbReference type="ARBA" id="ARBA00010617"/>
    </source>
</evidence>
<dbReference type="PANTHER" id="PTHR24300:SF397">
    <property type="entry name" value="CYTOCHROME P450 2U1"/>
    <property type="match status" value="1"/>
</dbReference>
<dbReference type="PRINTS" id="PR00463">
    <property type="entry name" value="EP450I"/>
</dbReference>
<evidence type="ECO:0000256" key="4">
    <source>
        <dbReference type="SAM" id="Phobius"/>
    </source>
</evidence>
<gene>
    <name evidence="5" type="primary">ORF167424</name>
</gene>
<dbReference type="InterPro" id="IPR036396">
    <property type="entry name" value="Cyt_P450_sf"/>
</dbReference>
<feature type="transmembrane region" description="Helical" evidence="4">
    <location>
        <begin position="6"/>
        <end position="24"/>
    </location>
</feature>
<dbReference type="SUPFAM" id="SSF48264">
    <property type="entry name" value="Cytochrome P450"/>
    <property type="match status" value="1"/>
</dbReference>
<dbReference type="EMBL" id="HACG01041989">
    <property type="protein sequence ID" value="CEK88854.1"/>
    <property type="molecule type" value="Transcribed_RNA"/>
</dbReference>
<dbReference type="InterPro" id="IPR002401">
    <property type="entry name" value="Cyt_P450_E_grp-I"/>
</dbReference>
<dbReference type="GO" id="GO:0005506">
    <property type="term" value="F:iron ion binding"/>
    <property type="evidence" value="ECO:0007669"/>
    <property type="project" value="InterPro"/>
</dbReference>
<dbReference type="GO" id="GO:0006805">
    <property type="term" value="P:xenobiotic metabolic process"/>
    <property type="evidence" value="ECO:0007669"/>
    <property type="project" value="TreeGrafter"/>
</dbReference>
<dbReference type="GO" id="GO:0016712">
    <property type="term" value="F:oxidoreductase activity, acting on paired donors, with incorporation or reduction of molecular oxygen, reduced flavin or flavoprotein as one donor, and incorporation of one atom of oxygen"/>
    <property type="evidence" value="ECO:0007669"/>
    <property type="project" value="TreeGrafter"/>
</dbReference>
<evidence type="ECO:0000313" key="5">
    <source>
        <dbReference type="EMBL" id="CEK88854.1"/>
    </source>
</evidence>
<keyword evidence="4" id="KW-0472">Membrane</keyword>
<sequence length="187" mass="21490">MDLSNNITWIISVSVVVILLTYVWSRRRDPKYPPTPLRSWPIVGNMLQLNPDPRAQFAGFRKQCGDIYSLYLGSTHVVVLNGFDVVKEAIIKQADDFSDRAVTFVDIVSDGVNRGIGSSSGAVWKEHRIFSTTVLRSFGLGKNILAEKIQEETSHFITTYKLQRRTKRYSVCSYYQCLKYYVLYDCW</sequence>
<dbReference type="Gene3D" id="1.10.630.10">
    <property type="entry name" value="Cytochrome P450"/>
    <property type="match status" value="1"/>
</dbReference>
<dbReference type="GO" id="GO:0005737">
    <property type="term" value="C:cytoplasm"/>
    <property type="evidence" value="ECO:0007669"/>
    <property type="project" value="TreeGrafter"/>
</dbReference>
<dbReference type="InterPro" id="IPR001128">
    <property type="entry name" value="Cyt_P450"/>
</dbReference>
<proteinExistence type="inferred from homology"/>
<dbReference type="PANTHER" id="PTHR24300">
    <property type="entry name" value="CYTOCHROME P450 508A4-RELATED"/>
    <property type="match status" value="1"/>
</dbReference>
<dbReference type="GO" id="GO:0008395">
    <property type="term" value="F:steroid hydroxylase activity"/>
    <property type="evidence" value="ECO:0007669"/>
    <property type="project" value="TreeGrafter"/>
</dbReference>
<dbReference type="AlphaFoldDB" id="A0A0B7B687"/>
<evidence type="ECO:0000256" key="2">
    <source>
        <dbReference type="ARBA" id="ARBA00022723"/>
    </source>
</evidence>